<evidence type="ECO:0000259" key="5">
    <source>
        <dbReference type="PROSITE" id="PS50002"/>
    </source>
</evidence>
<evidence type="ECO:0000256" key="4">
    <source>
        <dbReference type="SAM" id="MobiDB-lite"/>
    </source>
</evidence>
<keyword evidence="1 2" id="KW-0728">SH3 domain</keyword>
<dbReference type="SMART" id="SM00326">
    <property type="entry name" value="SH3"/>
    <property type="match status" value="2"/>
</dbReference>
<protein>
    <submittedName>
        <fullName evidence="7">Uncharacterized protein</fullName>
    </submittedName>
</protein>
<dbReference type="Gene3D" id="2.30.30.40">
    <property type="entry name" value="SH3 Domains"/>
    <property type="match status" value="2"/>
</dbReference>
<dbReference type="InterPro" id="IPR036028">
    <property type="entry name" value="SH3-like_dom_sf"/>
</dbReference>
<dbReference type="GO" id="GO:0030036">
    <property type="term" value="P:actin cytoskeleton organization"/>
    <property type="evidence" value="ECO:0007669"/>
    <property type="project" value="UniProtKB-ARBA"/>
</dbReference>
<dbReference type="SUPFAM" id="SSF50044">
    <property type="entry name" value="SH3-domain"/>
    <property type="match status" value="2"/>
</dbReference>
<dbReference type="Gene3D" id="1.20.1270.60">
    <property type="entry name" value="Arfaptin homology (AH) domain/BAR domain"/>
    <property type="match status" value="1"/>
</dbReference>
<dbReference type="GO" id="GO:0030833">
    <property type="term" value="P:regulation of actin filament polymerization"/>
    <property type="evidence" value="ECO:0007669"/>
    <property type="project" value="TreeGrafter"/>
</dbReference>
<feature type="domain" description="F-BAR" evidence="6">
    <location>
        <begin position="1"/>
        <end position="272"/>
    </location>
</feature>
<dbReference type="InterPro" id="IPR001452">
    <property type="entry name" value="SH3_domain"/>
</dbReference>
<dbReference type="PROSITE" id="PS50002">
    <property type="entry name" value="SH3"/>
    <property type="match status" value="2"/>
</dbReference>
<dbReference type="PANTHER" id="PTHR15735:SF21">
    <property type="entry name" value="PROTEIN NERVOUS WRECK"/>
    <property type="match status" value="1"/>
</dbReference>
<organism evidence="7 8">
    <name type="scientific">Hermanssonia centrifuga</name>
    <dbReference type="NCBI Taxonomy" id="98765"/>
    <lineage>
        <taxon>Eukaryota</taxon>
        <taxon>Fungi</taxon>
        <taxon>Dikarya</taxon>
        <taxon>Basidiomycota</taxon>
        <taxon>Agaricomycotina</taxon>
        <taxon>Agaricomycetes</taxon>
        <taxon>Polyporales</taxon>
        <taxon>Meruliaceae</taxon>
        <taxon>Hermanssonia</taxon>
    </lineage>
</organism>
<accession>A0A4S4KGE2</accession>
<keyword evidence="3" id="KW-0175">Coiled coil</keyword>
<proteinExistence type="predicted"/>
<feature type="region of interest" description="Disordered" evidence="4">
    <location>
        <begin position="470"/>
        <end position="509"/>
    </location>
</feature>
<feature type="domain" description="SH3" evidence="5">
    <location>
        <begin position="440"/>
        <end position="506"/>
    </location>
</feature>
<dbReference type="AlphaFoldDB" id="A0A4S4KGE2"/>
<evidence type="ECO:0000256" key="1">
    <source>
        <dbReference type="ARBA" id="ARBA00022443"/>
    </source>
</evidence>
<dbReference type="GO" id="GO:0030864">
    <property type="term" value="C:cortical actin cytoskeleton"/>
    <property type="evidence" value="ECO:0007669"/>
    <property type="project" value="UniProtKB-ARBA"/>
</dbReference>
<dbReference type="PANTHER" id="PTHR15735">
    <property type="entry name" value="FCH AND DOUBLE SH3 DOMAINS PROTEIN"/>
    <property type="match status" value="1"/>
</dbReference>
<dbReference type="SUPFAM" id="SSF103657">
    <property type="entry name" value="BAR/IMD domain-like"/>
    <property type="match status" value="1"/>
</dbReference>
<dbReference type="InterPro" id="IPR031160">
    <property type="entry name" value="F_BAR_dom"/>
</dbReference>
<dbReference type="Pfam" id="PF14604">
    <property type="entry name" value="SH3_9"/>
    <property type="match status" value="1"/>
</dbReference>
<dbReference type="Pfam" id="PF00611">
    <property type="entry name" value="FCH"/>
    <property type="match status" value="1"/>
</dbReference>
<dbReference type="PROSITE" id="PS51741">
    <property type="entry name" value="F_BAR"/>
    <property type="match status" value="1"/>
</dbReference>
<evidence type="ECO:0000259" key="6">
    <source>
        <dbReference type="PROSITE" id="PS51741"/>
    </source>
</evidence>
<sequence length="509" mass="57076">MPSSQYQVRDLYRERVSLEREYAGKLLTLAKKAADRKSKKIAPLVLGNEPTKAWDENVVKESTLDKAYSQLIASFEDSAQDHLLIADGLSSQVVDALKATEKRHEEAKKRQMQYFQKLLSDRDKAYADRLKAKQKYDEECAEVDLYRQKQVYFSYELSGALLNGLYMKERSTDDRHADRAAKQYEQQQVDMLNSKNVYVISTAVANSTKTKFYEEDLPTLEDQFQDLHSQLLERFANIIVHAQDLHGTHLENLKSRVSATEQAFKELDPYRDQELFIDYNISHFSAPADWAFEPCATHYDTNYLEAQHQLTFFITSECMLTAEVQTIVAALGASTESSPVTPTPSSFAQPDISSALHEDTYPLARVIFDFIPTSPFELAVTEGASVQVLEEDDGSGWVKVTDEDGVKGLVPASYVTLVDPATTHSELTPSAPLASGHPHGSGIYVRGVYDYQAQGPDELGMREGELIELTGGSSGRPELRRRLVGRPGYDGKEGNISKQLCGTRPMMRV</sequence>
<evidence type="ECO:0000313" key="7">
    <source>
        <dbReference type="EMBL" id="THG97298.1"/>
    </source>
</evidence>
<keyword evidence="8" id="KW-1185">Reference proteome</keyword>
<gene>
    <name evidence="7" type="ORF">EW026_g4673</name>
</gene>
<dbReference type="Proteomes" id="UP000309038">
    <property type="component" value="Unassembled WGS sequence"/>
</dbReference>
<dbReference type="InterPro" id="IPR027267">
    <property type="entry name" value="AH/BAR_dom_sf"/>
</dbReference>
<feature type="domain" description="SH3" evidence="5">
    <location>
        <begin position="359"/>
        <end position="420"/>
    </location>
</feature>
<comment type="caution">
    <text evidence="7">The sequence shown here is derived from an EMBL/GenBank/DDBJ whole genome shotgun (WGS) entry which is preliminary data.</text>
</comment>
<name>A0A4S4KGE2_9APHY</name>
<dbReference type="CDD" id="cd11912">
    <property type="entry name" value="SH3_Bzz1_1"/>
    <property type="match status" value="1"/>
</dbReference>
<evidence type="ECO:0000256" key="2">
    <source>
        <dbReference type="PROSITE-ProRule" id="PRU00192"/>
    </source>
</evidence>
<evidence type="ECO:0000256" key="3">
    <source>
        <dbReference type="PROSITE-ProRule" id="PRU01077"/>
    </source>
</evidence>
<dbReference type="InterPro" id="IPR001060">
    <property type="entry name" value="FCH_dom"/>
</dbReference>
<evidence type="ECO:0000313" key="8">
    <source>
        <dbReference type="Proteomes" id="UP000309038"/>
    </source>
</evidence>
<dbReference type="CDD" id="cd00174">
    <property type="entry name" value="SH3"/>
    <property type="match status" value="1"/>
</dbReference>
<reference evidence="7 8" key="1">
    <citation type="submission" date="2019-02" db="EMBL/GenBank/DDBJ databases">
        <title>Genome sequencing of the rare red list fungi Phlebia centrifuga.</title>
        <authorList>
            <person name="Buettner E."/>
            <person name="Kellner H."/>
        </authorList>
    </citation>
    <scope>NUCLEOTIDE SEQUENCE [LARGE SCALE GENOMIC DNA]</scope>
    <source>
        <strain evidence="7 8">DSM 108282</strain>
    </source>
</reference>
<dbReference type="EMBL" id="SGPJ01000176">
    <property type="protein sequence ID" value="THG97298.1"/>
    <property type="molecule type" value="Genomic_DNA"/>
</dbReference>
<dbReference type="InterPro" id="IPR035459">
    <property type="entry name" value="Bzz1_SH3_1"/>
</dbReference>